<organism evidence="2 3">
    <name type="scientific">Photobacterium ganghwense</name>
    <dbReference type="NCBI Taxonomy" id="320778"/>
    <lineage>
        <taxon>Bacteria</taxon>
        <taxon>Pseudomonadati</taxon>
        <taxon>Pseudomonadota</taxon>
        <taxon>Gammaproteobacteria</taxon>
        <taxon>Vibrionales</taxon>
        <taxon>Vibrionaceae</taxon>
        <taxon>Photobacterium</taxon>
    </lineage>
</organism>
<feature type="chain" id="PRO_5005252611" description="PpiC domain-containing protein" evidence="1">
    <location>
        <begin position="17"/>
        <end position="326"/>
    </location>
</feature>
<reference evidence="2 3" key="1">
    <citation type="submission" date="2015-05" db="EMBL/GenBank/DDBJ databases">
        <title>Photobacterium galathea sp. nov.</title>
        <authorList>
            <person name="Machado H."/>
            <person name="Gram L."/>
        </authorList>
    </citation>
    <scope>NUCLEOTIDE SEQUENCE [LARGE SCALE GENOMIC DNA]</scope>
    <source>
        <strain evidence="2 3">DSM 22954</strain>
    </source>
</reference>
<gene>
    <name evidence="2" type="ORF">ABT57_21435</name>
</gene>
<comment type="caution">
    <text evidence="2">The sequence shown here is derived from an EMBL/GenBank/DDBJ whole genome shotgun (WGS) entry which is preliminary data.</text>
</comment>
<accession>A0A0J1H1S8</accession>
<dbReference type="OrthoDB" id="5825090at2"/>
<keyword evidence="3" id="KW-1185">Reference proteome</keyword>
<sequence>MLIGLLAAVMATTAAAQEVTEQEVRQVLDSPQVQHQVSVLAKLYDASDFTTLESQLQAFSGLEQEAVRTGLVTYAVESGALDQAKADWLQRQAERTPAYQVVEQGDGYLVTQSAFHYGAKAKSLVRKWQHIQLAAAMVKQAEAGELVLSEWMAGELASQTVRRDIFLEQLPNLSAQAVAKLAAQFTSDSKLLWLPDNAVIAALAAASRDNSVYHLLWRRRSDQFSLAELNRLAELAPATHAIEQLKAATINPSLKRQAYRALITQHPIPVSARDFLAAKLDEVEDGELVAIELARMGYLDWLRQLAEVSRSKVMQNNFRAAMAQQP</sequence>
<keyword evidence="1" id="KW-0732">Signal</keyword>
<dbReference type="AlphaFoldDB" id="A0A0J1H1S8"/>
<dbReference type="Proteomes" id="UP000035909">
    <property type="component" value="Unassembled WGS sequence"/>
</dbReference>
<dbReference type="STRING" id="320778.ABT57_21435"/>
<protein>
    <recommendedName>
        <fullName evidence="4">PpiC domain-containing protein</fullName>
    </recommendedName>
</protein>
<dbReference type="EMBL" id="LDOU01000024">
    <property type="protein sequence ID" value="KLV05779.1"/>
    <property type="molecule type" value="Genomic_DNA"/>
</dbReference>
<dbReference type="PATRIC" id="fig|320778.3.peg.4603"/>
<dbReference type="RefSeq" id="WP_047887299.1">
    <property type="nucleotide sequence ID" value="NZ_CP071325.1"/>
</dbReference>
<feature type="signal peptide" evidence="1">
    <location>
        <begin position="1"/>
        <end position="16"/>
    </location>
</feature>
<evidence type="ECO:0000313" key="2">
    <source>
        <dbReference type="EMBL" id="KLV05779.1"/>
    </source>
</evidence>
<evidence type="ECO:0008006" key="4">
    <source>
        <dbReference type="Google" id="ProtNLM"/>
    </source>
</evidence>
<proteinExistence type="predicted"/>
<evidence type="ECO:0000256" key="1">
    <source>
        <dbReference type="SAM" id="SignalP"/>
    </source>
</evidence>
<evidence type="ECO:0000313" key="3">
    <source>
        <dbReference type="Proteomes" id="UP000035909"/>
    </source>
</evidence>
<name>A0A0J1H1S8_9GAMM</name>